<organism evidence="1 2">
    <name type="scientific">Microtetraspora fusca</name>
    <dbReference type="NCBI Taxonomy" id="1997"/>
    <lineage>
        <taxon>Bacteria</taxon>
        <taxon>Bacillati</taxon>
        <taxon>Actinomycetota</taxon>
        <taxon>Actinomycetes</taxon>
        <taxon>Streptosporangiales</taxon>
        <taxon>Streptosporangiaceae</taxon>
        <taxon>Microtetraspora</taxon>
    </lineage>
</organism>
<dbReference type="RefSeq" id="WP_387347660.1">
    <property type="nucleotide sequence ID" value="NZ_JBIAXI010000041.1"/>
</dbReference>
<evidence type="ECO:0000313" key="1">
    <source>
        <dbReference type="EMBL" id="MFF4779009.1"/>
    </source>
</evidence>
<proteinExistence type="predicted"/>
<evidence type="ECO:0000313" key="2">
    <source>
        <dbReference type="Proteomes" id="UP001602119"/>
    </source>
</evidence>
<name>A0ABW6VI20_MICFU</name>
<protein>
    <submittedName>
        <fullName evidence="1">Uncharacterized protein</fullName>
    </submittedName>
</protein>
<keyword evidence="2" id="KW-1185">Reference proteome</keyword>
<gene>
    <name evidence="1" type="ORF">ACFY05_39915</name>
</gene>
<dbReference type="Proteomes" id="UP001602119">
    <property type="component" value="Unassembled WGS sequence"/>
</dbReference>
<sequence>MGSDVAEAQIDDLSDAEINVLLEIYEVLRLTPGNGRKLNPTSNMYVWDYKGISRTYVVLDPQREVAALRVDCFPI</sequence>
<comment type="caution">
    <text evidence="1">The sequence shown here is derived from an EMBL/GenBank/DDBJ whole genome shotgun (WGS) entry which is preliminary data.</text>
</comment>
<dbReference type="EMBL" id="JBIAXI010000041">
    <property type="protein sequence ID" value="MFF4779009.1"/>
    <property type="molecule type" value="Genomic_DNA"/>
</dbReference>
<reference evidence="1 2" key="1">
    <citation type="submission" date="2024-10" db="EMBL/GenBank/DDBJ databases">
        <title>The Natural Products Discovery Center: Release of the First 8490 Sequenced Strains for Exploring Actinobacteria Biosynthetic Diversity.</title>
        <authorList>
            <person name="Kalkreuter E."/>
            <person name="Kautsar S.A."/>
            <person name="Yang D."/>
            <person name="Bader C.D."/>
            <person name="Teijaro C.N."/>
            <person name="Fluegel L."/>
            <person name="Davis C.M."/>
            <person name="Simpson J.R."/>
            <person name="Lauterbach L."/>
            <person name="Steele A.D."/>
            <person name="Gui C."/>
            <person name="Meng S."/>
            <person name="Li G."/>
            <person name="Viehrig K."/>
            <person name="Ye F."/>
            <person name="Su P."/>
            <person name="Kiefer A.F."/>
            <person name="Nichols A."/>
            <person name="Cepeda A.J."/>
            <person name="Yan W."/>
            <person name="Fan B."/>
            <person name="Jiang Y."/>
            <person name="Adhikari A."/>
            <person name="Zheng C.-J."/>
            <person name="Schuster L."/>
            <person name="Cowan T.M."/>
            <person name="Smanski M.J."/>
            <person name="Chevrette M.G."/>
            <person name="De Carvalho L.P.S."/>
            <person name="Shen B."/>
        </authorList>
    </citation>
    <scope>NUCLEOTIDE SEQUENCE [LARGE SCALE GENOMIC DNA]</scope>
    <source>
        <strain evidence="1 2">NPDC001281</strain>
    </source>
</reference>
<accession>A0ABW6VI20</accession>